<protein>
    <submittedName>
        <fullName evidence="2">ATP-dependent helicase</fullName>
    </submittedName>
</protein>
<dbReference type="SUPFAM" id="SSF52540">
    <property type="entry name" value="P-loop containing nucleoside triphosphate hydrolases"/>
    <property type="match status" value="1"/>
</dbReference>
<keyword evidence="2" id="KW-0067">ATP-binding</keyword>
<dbReference type="AlphaFoldDB" id="A0A919CJZ8"/>
<reference evidence="2" key="1">
    <citation type="journal article" date="2014" name="Int. J. Syst. Evol. Microbiol.">
        <title>Complete genome sequence of Corynebacterium casei LMG S-19264T (=DSM 44701T), isolated from a smear-ripened cheese.</title>
        <authorList>
            <consortium name="US DOE Joint Genome Institute (JGI-PGF)"/>
            <person name="Walter F."/>
            <person name="Albersmeier A."/>
            <person name="Kalinowski J."/>
            <person name="Ruckert C."/>
        </authorList>
    </citation>
    <scope>NUCLEOTIDE SEQUENCE</scope>
    <source>
        <strain evidence="2">KCTC 23430</strain>
    </source>
</reference>
<dbReference type="NCBIfam" id="TIGR03623">
    <property type="entry name" value="probable DNA repair protein"/>
    <property type="match status" value="1"/>
</dbReference>
<feature type="domain" description="PD-(D/E)XK endonuclease-like" evidence="1">
    <location>
        <begin position="565"/>
        <end position="829"/>
    </location>
</feature>
<name>A0A919CJZ8_9GAMM</name>
<evidence type="ECO:0000313" key="2">
    <source>
        <dbReference type="EMBL" id="GHD29677.1"/>
    </source>
</evidence>
<dbReference type="Pfam" id="PF12705">
    <property type="entry name" value="PDDEXK_1"/>
    <property type="match status" value="1"/>
</dbReference>
<dbReference type="InterPro" id="IPR038726">
    <property type="entry name" value="PDDEXK_AddAB-type"/>
</dbReference>
<evidence type="ECO:0000313" key="3">
    <source>
        <dbReference type="Proteomes" id="UP000644693"/>
    </source>
</evidence>
<dbReference type="EMBL" id="BMYM01000001">
    <property type="protein sequence ID" value="GHD29677.1"/>
    <property type="molecule type" value="Genomic_DNA"/>
</dbReference>
<keyword evidence="3" id="KW-1185">Reference proteome</keyword>
<dbReference type="InterPro" id="IPR027417">
    <property type="entry name" value="P-loop_NTPase"/>
</dbReference>
<keyword evidence="2" id="KW-0547">Nucleotide-binding</keyword>
<dbReference type="Gene3D" id="3.90.320.10">
    <property type="match status" value="1"/>
</dbReference>
<accession>A0A919CJZ8</accession>
<dbReference type="Proteomes" id="UP000644693">
    <property type="component" value="Unassembled WGS sequence"/>
</dbReference>
<dbReference type="Gene3D" id="3.40.50.300">
    <property type="entry name" value="P-loop containing nucleotide triphosphate hydrolases"/>
    <property type="match status" value="1"/>
</dbReference>
<proteinExistence type="predicted"/>
<dbReference type="GO" id="GO:0004386">
    <property type="term" value="F:helicase activity"/>
    <property type="evidence" value="ECO:0007669"/>
    <property type="project" value="UniProtKB-KW"/>
</dbReference>
<reference evidence="2" key="2">
    <citation type="submission" date="2020-09" db="EMBL/GenBank/DDBJ databases">
        <authorList>
            <person name="Sun Q."/>
            <person name="Kim S."/>
        </authorList>
    </citation>
    <scope>NUCLEOTIDE SEQUENCE</scope>
    <source>
        <strain evidence="2">KCTC 23430</strain>
    </source>
</reference>
<sequence>MERWQTAVRQQAIEPCTLIDATRERELWLAVIAKSSGADAGLSLLKPDAAAQVAARTREDLLRWQVDLSDKGIRGLFSLDTDCRTFLNWWDAMRDALAAIDCDTASGCLTRLLAAPNVASSEKVALLAFDDIPPLYQACLTHLSQAVEVVQDLSTAGEKNQPTVKVFPERASELTAIASWAVDKYRGADNTTVGIVLADADQDRLPLEHALRTAFECLGDKYADLPVNFSTGITLDRAPIVSTALTALDMQQHRNTRADVIKLLNSRFLRRTDAFGEPAVRLTKQLFEDGDLDIPTARLRSRCRRALGSDGAAKPLLLAEALDAMRARRLDKQRLSPSQWAEHFGAILAEDWGWPGPGPLDSLEYQQVQQWQEALDAFAAYDVIAPALSAMDYATAAAALRRCCQQRVSQPKTADSRIQVLGLLESAGLQFDELWLCGMQADRFPQSPRPNPFIPSSLQRERDMPRSSVDREWSFASRLLEQLLSDNRSVITSYAQFSDGIPSLPSPLLDTADAQLQVASVVPIDWAKRQQSAVKESLLEPQAPAVDSRELQDIRGGSGLVEDQSACAFRAFALRRLNIRGLDDADTGLSASDRGNLVHAALQIVWQTLGSRSQLAALSDAERRALAEKCAVQAIAALRSDRREIAGSACLALEEKHLAALLLEWFDVELQRDDFTVLATEEDRQLTIGGLTLNLRMDRIDELSGGETLLIDYKTGSTLSVMGWLGGRPRAPQLPLYTQTQAVQGIAYAKVRRRSSEYRGLGECEGVPGVSTELTTRQSIESGAEDWPGLIAAWADTNTALVEDFLAGEASVAPLKGACDYCQLRPLCRIDTGDG</sequence>
<keyword evidence="2" id="KW-0347">Helicase</keyword>
<keyword evidence="2" id="KW-0378">Hydrolase</keyword>
<comment type="caution">
    <text evidence="2">The sequence shown here is derived from an EMBL/GenBank/DDBJ whole genome shotgun (WGS) entry which is preliminary data.</text>
</comment>
<gene>
    <name evidence="2" type="ORF">GCM10007053_10630</name>
</gene>
<evidence type="ECO:0000259" key="1">
    <source>
        <dbReference type="Pfam" id="PF12705"/>
    </source>
</evidence>
<dbReference type="InterPro" id="IPR019925">
    <property type="entry name" value="DNA_repair_protein_predicted"/>
</dbReference>
<dbReference type="InterPro" id="IPR011604">
    <property type="entry name" value="PDDEXK-like_dom_sf"/>
</dbReference>
<organism evidence="2 3">
    <name type="scientific">Parahalioglobus pacificus</name>
    <dbReference type="NCBI Taxonomy" id="930806"/>
    <lineage>
        <taxon>Bacteria</taxon>
        <taxon>Pseudomonadati</taxon>
        <taxon>Pseudomonadota</taxon>
        <taxon>Gammaproteobacteria</taxon>
        <taxon>Cellvibrionales</taxon>
        <taxon>Halieaceae</taxon>
        <taxon>Parahalioglobus</taxon>
    </lineage>
</organism>